<evidence type="ECO:0000256" key="1">
    <source>
        <dbReference type="SAM" id="MobiDB-lite"/>
    </source>
</evidence>
<gene>
    <name evidence="2" type="ORF">A8M32_05660</name>
</gene>
<keyword evidence="3" id="KW-1185">Reference proteome</keyword>
<dbReference type="Proteomes" id="UP000094342">
    <property type="component" value="Unassembled WGS sequence"/>
</dbReference>
<name>A0A1E3VFF9_9HYPH</name>
<accession>A0A1E3VFF9</accession>
<sequence>MGPVLDEGTALCLGEPTRLGLGRVEIVAVKNDFRSNALHGGNLQRVGIRRRKNDRLATPFGGGMCEPLAEVSGRGGDERGAGGGHRLEEPVGPAPLEGADWAVLKTLKRGLGLP</sequence>
<protein>
    <submittedName>
        <fullName evidence="2">Uncharacterized protein</fullName>
    </submittedName>
</protein>
<proteinExistence type="predicted"/>
<feature type="region of interest" description="Disordered" evidence="1">
    <location>
        <begin position="67"/>
        <end position="95"/>
    </location>
</feature>
<evidence type="ECO:0000313" key="2">
    <source>
        <dbReference type="EMBL" id="ODR92308.1"/>
    </source>
</evidence>
<evidence type="ECO:0000313" key="3">
    <source>
        <dbReference type="Proteomes" id="UP000094342"/>
    </source>
</evidence>
<reference evidence="3" key="1">
    <citation type="submission" date="2016-05" db="EMBL/GenBank/DDBJ databases">
        <authorList>
            <person name="Li Y."/>
        </authorList>
    </citation>
    <scope>NUCLEOTIDE SEQUENCE [LARGE SCALE GENOMIC DNA]</scope>
    <source>
        <strain evidence="3">YIC4027</strain>
    </source>
</reference>
<feature type="compositionally biased region" description="Basic and acidic residues" evidence="1">
    <location>
        <begin position="75"/>
        <end position="89"/>
    </location>
</feature>
<comment type="caution">
    <text evidence="2">The sequence shown here is derived from an EMBL/GenBank/DDBJ whole genome shotgun (WGS) entry which is preliminary data.</text>
</comment>
<dbReference type="EMBL" id="LYBW01000045">
    <property type="protein sequence ID" value="ODR92308.1"/>
    <property type="molecule type" value="Genomic_DNA"/>
</dbReference>
<organism evidence="2 3">
    <name type="scientific">Sinorhizobium alkalisoli</name>
    <dbReference type="NCBI Taxonomy" id="1752398"/>
    <lineage>
        <taxon>Bacteria</taxon>
        <taxon>Pseudomonadati</taxon>
        <taxon>Pseudomonadota</taxon>
        <taxon>Alphaproteobacteria</taxon>
        <taxon>Hyphomicrobiales</taxon>
        <taxon>Rhizobiaceae</taxon>
        <taxon>Sinorhizobium/Ensifer group</taxon>
        <taxon>Sinorhizobium</taxon>
    </lineage>
</organism>
<dbReference type="AlphaFoldDB" id="A0A1E3VFF9"/>